<keyword evidence="2" id="KW-1185">Reference proteome</keyword>
<organism evidence="1 2">
    <name type="scientific">Aspergillus novofumigatus (strain IBT 16806)</name>
    <dbReference type="NCBI Taxonomy" id="1392255"/>
    <lineage>
        <taxon>Eukaryota</taxon>
        <taxon>Fungi</taxon>
        <taxon>Dikarya</taxon>
        <taxon>Ascomycota</taxon>
        <taxon>Pezizomycotina</taxon>
        <taxon>Eurotiomycetes</taxon>
        <taxon>Eurotiomycetidae</taxon>
        <taxon>Eurotiales</taxon>
        <taxon>Aspergillaceae</taxon>
        <taxon>Aspergillus</taxon>
        <taxon>Aspergillus subgen. Fumigati</taxon>
    </lineage>
</organism>
<dbReference type="EMBL" id="MSZS01000005">
    <property type="protein sequence ID" value="PKX92918.1"/>
    <property type="molecule type" value="Genomic_DNA"/>
</dbReference>
<reference evidence="2" key="1">
    <citation type="journal article" date="2018" name="Proc. Natl. Acad. Sci. U.S.A.">
        <title>Linking secondary metabolites to gene clusters through genome sequencing of six diverse Aspergillus species.</title>
        <authorList>
            <person name="Kaerboelling I."/>
            <person name="Vesth T.C."/>
            <person name="Frisvad J.C."/>
            <person name="Nybo J.L."/>
            <person name="Theobald S."/>
            <person name="Kuo A."/>
            <person name="Bowyer P."/>
            <person name="Matsuda Y."/>
            <person name="Mondo S."/>
            <person name="Lyhne E.K."/>
            <person name="Kogle M.E."/>
            <person name="Clum A."/>
            <person name="Lipzen A."/>
            <person name="Salamov A."/>
            <person name="Ngan C.Y."/>
            <person name="Daum C."/>
            <person name="Chiniquy J."/>
            <person name="Barry K."/>
            <person name="LaButti K."/>
            <person name="Haridas S."/>
            <person name="Simmons B.A."/>
            <person name="Magnuson J.K."/>
            <person name="Mortensen U.H."/>
            <person name="Larsen T.O."/>
            <person name="Grigoriev I.V."/>
            <person name="Baker S.E."/>
            <person name="Andersen M.R."/>
        </authorList>
    </citation>
    <scope>NUCLEOTIDE SEQUENCE [LARGE SCALE GENOMIC DNA]</scope>
    <source>
        <strain evidence="2">IBT 16806</strain>
    </source>
</reference>
<dbReference type="GeneID" id="36532323"/>
<evidence type="ECO:0000313" key="2">
    <source>
        <dbReference type="Proteomes" id="UP000234474"/>
    </source>
</evidence>
<dbReference type="AlphaFoldDB" id="A0A2I1C5I1"/>
<dbReference type="Proteomes" id="UP000234474">
    <property type="component" value="Unassembled WGS sequence"/>
</dbReference>
<name>A0A2I1C5I1_ASPN1</name>
<evidence type="ECO:0000313" key="1">
    <source>
        <dbReference type="EMBL" id="PKX92918.1"/>
    </source>
</evidence>
<comment type="caution">
    <text evidence="1">The sequence shown here is derived from an EMBL/GenBank/DDBJ whole genome shotgun (WGS) entry which is preliminary data.</text>
</comment>
<dbReference type="VEuPathDB" id="FungiDB:P174DRAFT_421949"/>
<accession>A0A2I1C5I1</accession>
<dbReference type="RefSeq" id="XP_024681513.1">
    <property type="nucleotide sequence ID" value="XM_024824998.1"/>
</dbReference>
<protein>
    <submittedName>
        <fullName evidence="1">Uncharacterized protein</fullName>
    </submittedName>
</protein>
<proteinExistence type="predicted"/>
<gene>
    <name evidence="1" type="ORF">P174DRAFT_421949</name>
</gene>
<sequence length="97" mass="10317">MGAGIFAGIRAGIFAGIRAGNCRPLAQPPAHQRPSVVNNYGINGDKKAKRTVEKNAVIKKVWNYNARRTALFGILVINLNAKQGRPASEADTAASES</sequence>